<feature type="compositionally biased region" description="Low complexity" evidence="1">
    <location>
        <begin position="34"/>
        <end position="45"/>
    </location>
</feature>
<dbReference type="SUPFAM" id="SSF47391">
    <property type="entry name" value="Dimerization-anchoring domain of cAMP-dependent PK regulatory subunit"/>
    <property type="match status" value="1"/>
</dbReference>
<dbReference type="Proteomes" id="UP000269721">
    <property type="component" value="Unassembled WGS sequence"/>
</dbReference>
<accession>A0A4P9WKU6</accession>
<dbReference type="PANTHER" id="PTHR21847:SF1">
    <property type="entry name" value="EF-HAND CALCIUM-BINDING DOMAIN-CONTAINING PROTEIN 10"/>
    <property type="match status" value="1"/>
</dbReference>
<gene>
    <name evidence="3" type="ORF">BDK51DRAFT_29174</name>
</gene>
<dbReference type="PANTHER" id="PTHR21847">
    <property type="entry name" value="EF-HAND CALCIUM-BINDING DOMAIN-CONTAINING PROTEIN 10"/>
    <property type="match status" value="1"/>
</dbReference>
<dbReference type="InterPro" id="IPR011992">
    <property type="entry name" value="EF-hand-dom_pair"/>
</dbReference>
<evidence type="ECO:0000259" key="2">
    <source>
        <dbReference type="PROSITE" id="PS50222"/>
    </source>
</evidence>
<reference evidence="4" key="1">
    <citation type="journal article" date="2018" name="Nat. Microbiol.">
        <title>Leveraging single-cell genomics to expand the fungal tree of life.</title>
        <authorList>
            <person name="Ahrendt S.R."/>
            <person name="Quandt C.A."/>
            <person name="Ciobanu D."/>
            <person name="Clum A."/>
            <person name="Salamov A."/>
            <person name="Andreopoulos B."/>
            <person name="Cheng J.F."/>
            <person name="Woyke T."/>
            <person name="Pelin A."/>
            <person name="Henrissat B."/>
            <person name="Reynolds N.K."/>
            <person name="Benny G.L."/>
            <person name="Smith M.E."/>
            <person name="James T.Y."/>
            <person name="Grigoriev I.V."/>
        </authorList>
    </citation>
    <scope>NUCLEOTIDE SEQUENCE [LARGE SCALE GENOMIC DNA]</scope>
</reference>
<sequence length="211" mass="23068">MTAFARRSSRFSRVASTTLQFKTSPHKKMPTVEPSPATPAVSATSPPKPRALAGGQIEDAGRYLEKHRVPHILQLLTAALVQERPADPKDFLVRKLHDLRNAAVRYPSARLEVPTYGWPPLSHPLSRNKARGNPLTLFTRENLTALFMIFDVTGKGLITLEQYREAMKSIGAANAAQQPAELQDGQVSLEGFVEEGGGVLPILVIALLSKI</sequence>
<dbReference type="CDD" id="cd22961">
    <property type="entry name" value="DD_TEX55-like"/>
    <property type="match status" value="1"/>
</dbReference>
<evidence type="ECO:0000256" key="1">
    <source>
        <dbReference type="SAM" id="MobiDB-lite"/>
    </source>
</evidence>
<dbReference type="GO" id="GO:0005509">
    <property type="term" value="F:calcium ion binding"/>
    <property type="evidence" value="ECO:0007669"/>
    <property type="project" value="InterPro"/>
</dbReference>
<proteinExistence type="predicted"/>
<dbReference type="Pfam" id="PF24548">
    <property type="entry name" value="EF_EFCAB10_C"/>
    <property type="match status" value="1"/>
</dbReference>
<dbReference type="EMBL" id="KZ994166">
    <property type="protein sequence ID" value="RKO93629.1"/>
    <property type="molecule type" value="Genomic_DNA"/>
</dbReference>
<dbReference type="Gene3D" id="1.10.238.10">
    <property type="entry name" value="EF-hand"/>
    <property type="match status" value="1"/>
</dbReference>
<dbReference type="InterPro" id="IPR039879">
    <property type="entry name" value="EFC10"/>
</dbReference>
<evidence type="ECO:0000313" key="3">
    <source>
        <dbReference type="EMBL" id="RKO93629.1"/>
    </source>
</evidence>
<keyword evidence="4" id="KW-1185">Reference proteome</keyword>
<dbReference type="AlphaFoldDB" id="A0A4P9WKU6"/>
<feature type="domain" description="EF-hand" evidence="2">
    <location>
        <begin position="138"/>
        <end position="173"/>
    </location>
</feature>
<organism evidence="3 4">
    <name type="scientific">Blyttiomyces helicus</name>
    <dbReference type="NCBI Taxonomy" id="388810"/>
    <lineage>
        <taxon>Eukaryota</taxon>
        <taxon>Fungi</taxon>
        <taxon>Fungi incertae sedis</taxon>
        <taxon>Chytridiomycota</taxon>
        <taxon>Chytridiomycota incertae sedis</taxon>
        <taxon>Chytridiomycetes</taxon>
        <taxon>Chytridiomycetes incertae sedis</taxon>
        <taxon>Blyttiomyces</taxon>
    </lineage>
</organism>
<dbReference type="InterPro" id="IPR002048">
    <property type="entry name" value="EF_hand_dom"/>
</dbReference>
<dbReference type="OrthoDB" id="10260455at2759"/>
<feature type="region of interest" description="Disordered" evidence="1">
    <location>
        <begin position="15"/>
        <end position="51"/>
    </location>
</feature>
<dbReference type="PROSITE" id="PS50222">
    <property type="entry name" value="EF_HAND_2"/>
    <property type="match status" value="1"/>
</dbReference>
<protein>
    <recommendedName>
        <fullName evidence="2">EF-hand domain-containing protein</fullName>
    </recommendedName>
</protein>
<evidence type="ECO:0000313" key="4">
    <source>
        <dbReference type="Proteomes" id="UP000269721"/>
    </source>
</evidence>
<name>A0A4P9WKU6_9FUNG</name>
<dbReference type="InterPro" id="IPR056587">
    <property type="entry name" value="EF_EFCAB10_C"/>
</dbReference>
<dbReference type="SUPFAM" id="SSF47473">
    <property type="entry name" value="EF-hand"/>
    <property type="match status" value="1"/>
</dbReference>